<dbReference type="EMBL" id="JANPWB010000008">
    <property type="protein sequence ID" value="KAJ1160219.1"/>
    <property type="molecule type" value="Genomic_DNA"/>
</dbReference>
<evidence type="ECO:0000313" key="2">
    <source>
        <dbReference type="Proteomes" id="UP001066276"/>
    </source>
</evidence>
<organism evidence="1 2">
    <name type="scientific">Pleurodeles waltl</name>
    <name type="common">Iberian ribbed newt</name>
    <dbReference type="NCBI Taxonomy" id="8319"/>
    <lineage>
        <taxon>Eukaryota</taxon>
        <taxon>Metazoa</taxon>
        <taxon>Chordata</taxon>
        <taxon>Craniata</taxon>
        <taxon>Vertebrata</taxon>
        <taxon>Euteleostomi</taxon>
        <taxon>Amphibia</taxon>
        <taxon>Batrachia</taxon>
        <taxon>Caudata</taxon>
        <taxon>Salamandroidea</taxon>
        <taxon>Salamandridae</taxon>
        <taxon>Pleurodelinae</taxon>
        <taxon>Pleurodeles</taxon>
    </lineage>
</organism>
<sequence length="93" mass="9297">MEAGLVAWRTGGRGRTSQAFLACAALKGVAALAPLPSAWVGLSGGPIGSQFGPRSPCGSPVIPTAIAGLLAGARGRAAWLWSGRLGPAFERLA</sequence>
<keyword evidence="2" id="KW-1185">Reference proteome</keyword>
<reference evidence="1" key="1">
    <citation type="journal article" date="2022" name="bioRxiv">
        <title>Sequencing and chromosome-scale assembly of the giantPleurodeles waltlgenome.</title>
        <authorList>
            <person name="Brown T."/>
            <person name="Elewa A."/>
            <person name="Iarovenko S."/>
            <person name="Subramanian E."/>
            <person name="Araus A.J."/>
            <person name="Petzold A."/>
            <person name="Susuki M."/>
            <person name="Suzuki K.-i.T."/>
            <person name="Hayashi T."/>
            <person name="Toyoda A."/>
            <person name="Oliveira C."/>
            <person name="Osipova E."/>
            <person name="Leigh N.D."/>
            <person name="Simon A."/>
            <person name="Yun M.H."/>
        </authorList>
    </citation>
    <scope>NUCLEOTIDE SEQUENCE</scope>
    <source>
        <strain evidence="1">20211129_DDA</strain>
        <tissue evidence="1">Liver</tissue>
    </source>
</reference>
<dbReference type="Proteomes" id="UP001066276">
    <property type="component" value="Chromosome 4_2"/>
</dbReference>
<name>A0AAV7S9G6_PLEWA</name>
<gene>
    <name evidence="1" type="ORF">NDU88_000721</name>
</gene>
<accession>A0AAV7S9G6</accession>
<dbReference type="AlphaFoldDB" id="A0AAV7S9G6"/>
<protein>
    <submittedName>
        <fullName evidence="1">Uncharacterized protein</fullName>
    </submittedName>
</protein>
<proteinExistence type="predicted"/>
<comment type="caution">
    <text evidence="1">The sequence shown here is derived from an EMBL/GenBank/DDBJ whole genome shotgun (WGS) entry which is preliminary data.</text>
</comment>
<evidence type="ECO:0000313" key="1">
    <source>
        <dbReference type="EMBL" id="KAJ1160219.1"/>
    </source>
</evidence>